<dbReference type="EMBL" id="PGXC01000001">
    <property type="protein sequence ID" value="PKK92019.1"/>
    <property type="molecule type" value="Genomic_DNA"/>
</dbReference>
<evidence type="ECO:0000313" key="4">
    <source>
        <dbReference type="EMBL" id="PKK92019.1"/>
    </source>
</evidence>
<dbReference type="Pfam" id="PF09992">
    <property type="entry name" value="NAGPA"/>
    <property type="match status" value="1"/>
</dbReference>
<proteinExistence type="predicted"/>
<feature type="compositionally biased region" description="Polar residues" evidence="1">
    <location>
        <begin position="203"/>
        <end position="220"/>
    </location>
</feature>
<dbReference type="Proteomes" id="UP000233256">
    <property type="component" value="Unassembled WGS sequence"/>
</dbReference>
<dbReference type="InterPro" id="IPR036582">
    <property type="entry name" value="Mao_N_sf"/>
</dbReference>
<dbReference type="PANTHER" id="PTHR40446:SF2">
    <property type="entry name" value="N-ACETYLGLUCOSAMINE-1-PHOSPHODIESTER ALPHA-N-ACETYLGLUCOSAMINIDASE"/>
    <property type="match status" value="1"/>
</dbReference>
<dbReference type="InterPro" id="IPR012854">
    <property type="entry name" value="Cu_amine_oxidase-like_N"/>
</dbReference>
<dbReference type="InterPro" id="IPR018711">
    <property type="entry name" value="NAGPA"/>
</dbReference>
<evidence type="ECO:0000259" key="3">
    <source>
        <dbReference type="Pfam" id="PF09992"/>
    </source>
</evidence>
<accession>A0A2N1PUJ7</accession>
<evidence type="ECO:0000256" key="1">
    <source>
        <dbReference type="SAM" id="MobiDB-lite"/>
    </source>
</evidence>
<organism evidence="4 5">
    <name type="scientific">Candidatus Wallbacteria bacterium HGW-Wallbacteria-1</name>
    <dbReference type="NCBI Taxonomy" id="2013854"/>
    <lineage>
        <taxon>Bacteria</taxon>
        <taxon>Candidatus Walliibacteriota</taxon>
    </lineage>
</organism>
<dbReference type="AlphaFoldDB" id="A0A2N1PUJ7"/>
<comment type="caution">
    <text evidence="4">The sequence shown here is derived from an EMBL/GenBank/DDBJ whole genome shotgun (WGS) entry which is preliminary data.</text>
</comment>
<feature type="region of interest" description="Disordered" evidence="1">
    <location>
        <begin position="190"/>
        <end position="220"/>
    </location>
</feature>
<evidence type="ECO:0000313" key="5">
    <source>
        <dbReference type="Proteomes" id="UP000233256"/>
    </source>
</evidence>
<gene>
    <name evidence="4" type="ORF">CVV64_00975</name>
</gene>
<evidence type="ECO:0000259" key="2">
    <source>
        <dbReference type="Pfam" id="PF07833"/>
    </source>
</evidence>
<reference evidence="4 5" key="1">
    <citation type="journal article" date="2017" name="ISME J.">
        <title>Potential for microbial H2 and metal transformations associated with novel bacteria and archaea in deep terrestrial subsurface sediments.</title>
        <authorList>
            <person name="Hernsdorf A.W."/>
            <person name="Amano Y."/>
            <person name="Miyakawa K."/>
            <person name="Ise K."/>
            <person name="Suzuki Y."/>
            <person name="Anantharaman K."/>
            <person name="Probst A."/>
            <person name="Burstein D."/>
            <person name="Thomas B.C."/>
            <person name="Banfield J.F."/>
        </authorList>
    </citation>
    <scope>NUCLEOTIDE SEQUENCE [LARGE SCALE GENOMIC DNA]</scope>
    <source>
        <strain evidence="4">HGW-Wallbacteria-1</strain>
    </source>
</reference>
<protein>
    <submittedName>
        <fullName evidence="4">Uncharacterized protein</fullName>
    </submittedName>
</protein>
<name>A0A2N1PUJ7_9BACT</name>
<dbReference type="SUPFAM" id="SSF55383">
    <property type="entry name" value="Copper amine oxidase, domain N"/>
    <property type="match status" value="1"/>
</dbReference>
<dbReference type="Pfam" id="PF07833">
    <property type="entry name" value="Cu_amine_oxidN1"/>
    <property type="match status" value="1"/>
</dbReference>
<feature type="domain" description="Copper amine oxidase-like N-terminal" evidence="2">
    <location>
        <begin position="61"/>
        <end position="142"/>
    </location>
</feature>
<dbReference type="PANTHER" id="PTHR40446">
    <property type="entry name" value="N-ACETYLGLUCOSAMINE-1-PHOSPHODIESTER ALPHA-N-ACETYLGLUCOSAMINIDASE"/>
    <property type="match status" value="1"/>
</dbReference>
<feature type="domain" description="Phosphodiester glycosidase" evidence="3">
    <location>
        <begin position="396"/>
        <end position="563"/>
    </location>
</feature>
<sequence length="576" mass="62090">MTILFNYEPFKADAFVIRMMTVFLVLLMFLSVSADSSMAGGLEVTLSGMAVPESVLRATGDGILVAVSYLTQRTEAKYIYNADNGILAVFREGDVAQLQIGNRDGWFNQECRTMACAPRMEEREVFLDLKVMADFLGCQFEVSPRRGRDGKTDILAKRLTAMYDGTRKAAVTQKDVEEAVMAPIEPVAKNNAPGRSLQAAVTGRNSADSESAANDNGDSVQSTLELPAIDQKYLISEKQGVRCYHLTRYTSKGPLSIHAVAVNTRDPRVQIKSVLGRETVLRRERTSAIAGRLNAIAAINGAFYANDGDPLGVIIDESKLLSVPIFSRSVIGFTDGGDVLVGNPFFLGNLTMPNGSKVALDGLNQPAAKNAVTLFTSEFGNSTKRYSNGTELVILRGRVIGIGKKDSVIPPDGYVVSAEGSRASLFEGIQLWDEVSIDLSLSRGWEKVRAAVGGGPRLLMSGTRYINDQEERFASSIVHRRHPRSAVGVTASGYLLMVAVDGRQAKVSVGVTLHELADLMKEFGCVDAINLDGGGSTTLYYDGKVVNSVSDSSERSVSSALVVCLGDNSPEQLAKR</sequence>